<protein>
    <submittedName>
        <fullName evidence="1">Uncharacterized protein</fullName>
    </submittedName>
</protein>
<comment type="caution">
    <text evidence="1">The sequence shown here is derived from an EMBL/GenBank/DDBJ whole genome shotgun (WGS) entry which is preliminary data.</text>
</comment>
<gene>
    <name evidence="1" type="ORF">JJB09_12970</name>
</gene>
<dbReference type="AlphaFoldDB" id="A0A937CP94"/>
<name>A0A937CP94_9HYPH</name>
<evidence type="ECO:0000313" key="2">
    <source>
        <dbReference type="Proteomes" id="UP000633219"/>
    </source>
</evidence>
<accession>A0A937CP94</accession>
<organism evidence="1 2">
    <name type="scientific">Rhizobium setariae</name>
    <dbReference type="NCBI Taxonomy" id="2801340"/>
    <lineage>
        <taxon>Bacteria</taxon>
        <taxon>Pseudomonadati</taxon>
        <taxon>Pseudomonadota</taxon>
        <taxon>Alphaproteobacteria</taxon>
        <taxon>Hyphomicrobiales</taxon>
        <taxon>Rhizobiaceae</taxon>
        <taxon>Rhizobium/Agrobacterium group</taxon>
        <taxon>Rhizobium</taxon>
    </lineage>
</organism>
<dbReference type="EMBL" id="JAEQNC010000006">
    <property type="protein sequence ID" value="MBL0372939.1"/>
    <property type="molecule type" value="Genomic_DNA"/>
</dbReference>
<dbReference type="Proteomes" id="UP000633219">
    <property type="component" value="Unassembled WGS sequence"/>
</dbReference>
<keyword evidence="2" id="KW-1185">Reference proteome</keyword>
<evidence type="ECO:0000313" key="1">
    <source>
        <dbReference type="EMBL" id="MBL0372939.1"/>
    </source>
</evidence>
<sequence length="145" mass="16223">MTAEELLDYADKIDSARAKAAFNAMGTAENARKELMDKLSKPVAVTEEMRQSVLNRVKKAAAEGLNELKVLQFPVELCTDSGRAINNNEPDWPETLTGVPRQAYEVWRDRLKPAGYSLTAMIVEWPHGMPGDVGFFLGWHRPTPH</sequence>
<reference evidence="1" key="1">
    <citation type="submission" date="2021-01" db="EMBL/GenBank/DDBJ databases">
        <title>Rhizobium sp. strain KVB221 16S ribosomal RNA gene Genome sequencing and assembly.</title>
        <authorList>
            <person name="Kang M."/>
        </authorList>
    </citation>
    <scope>NUCLEOTIDE SEQUENCE</scope>
    <source>
        <strain evidence="1">KVB221</strain>
    </source>
</reference>
<proteinExistence type="predicted"/>